<proteinExistence type="predicted"/>
<evidence type="ECO:0000313" key="2">
    <source>
        <dbReference type="EMBL" id="MFH4978178.1"/>
    </source>
</evidence>
<accession>A0ABD6EMJ0</accession>
<evidence type="ECO:0000313" key="3">
    <source>
        <dbReference type="Proteomes" id="UP001608902"/>
    </source>
</evidence>
<keyword evidence="1" id="KW-0472">Membrane</keyword>
<evidence type="ECO:0000256" key="1">
    <source>
        <dbReference type="SAM" id="Phobius"/>
    </source>
</evidence>
<keyword evidence="1" id="KW-0812">Transmembrane</keyword>
<reference evidence="2 3" key="1">
    <citation type="submission" date="2024-08" db="EMBL/GenBank/DDBJ databases">
        <title>Gnathostoma spinigerum genome.</title>
        <authorList>
            <person name="Gonzalez-Bertolin B."/>
            <person name="Monzon S."/>
            <person name="Zaballos A."/>
            <person name="Jimenez P."/>
            <person name="Dekumyoy P."/>
            <person name="Varona S."/>
            <person name="Cuesta I."/>
            <person name="Sumanam S."/>
            <person name="Adisakwattana P."/>
            <person name="Gasser R.B."/>
            <person name="Hernandez-Gonzalez A."/>
            <person name="Young N.D."/>
            <person name="Perteguer M.J."/>
        </authorList>
    </citation>
    <scope>NUCLEOTIDE SEQUENCE [LARGE SCALE GENOMIC DNA]</scope>
    <source>
        <strain evidence="2">AL3</strain>
        <tissue evidence="2">Liver</tissue>
    </source>
</reference>
<feature type="transmembrane region" description="Helical" evidence="1">
    <location>
        <begin position="12"/>
        <end position="32"/>
    </location>
</feature>
<keyword evidence="3" id="KW-1185">Reference proteome</keyword>
<comment type="caution">
    <text evidence="2">The sequence shown here is derived from an EMBL/GenBank/DDBJ whole genome shotgun (WGS) entry which is preliminary data.</text>
</comment>
<dbReference type="EMBL" id="JBGFUD010002947">
    <property type="protein sequence ID" value="MFH4978178.1"/>
    <property type="molecule type" value="Genomic_DNA"/>
</dbReference>
<name>A0ABD6EMJ0_9BILA</name>
<organism evidence="2 3">
    <name type="scientific">Gnathostoma spinigerum</name>
    <dbReference type="NCBI Taxonomy" id="75299"/>
    <lineage>
        <taxon>Eukaryota</taxon>
        <taxon>Metazoa</taxon>
        <taxon>Ecdysozoa</taxon>
        <taxon>Nematoda</taxon>
        <taxon>Chromadorea</taxon>
        <taxon>Rhabditida</taxon>
        <taxon>Spirurina</taxon>
        <taxon>Gnathostomatomorpha</taxon>
        <taxon>Gnathostomatoidea</taxon>
        <taxon>Gnathostomatidae</taxon>
        <taxon>Gnathostoma</taxon>
    </lineage>
</organism>
<dbReference type="Proteomes" id="UP001608902">
    <property type="component" value="Unassembled WGS sequence"/>
</dbReference>
<sequence>MLVASDGYNGYNVSSAILNMAFLVASFVLPFLGGNRNIMHGSFLVTTLDVYYGSFRTRSFLEICHHEIKSPNLVIGKTLTRSRILLLRLKTMSPDTSAVILIISAVATPRQNL</sequence>
<gene>
    <name evidence="2" type="ORF">AB6A40_004887</name>
</gene>
<protein>
    <submittedName>
        <fullName evidence="2">Uncharacterized protein</fullName>
    </submittedName>
</protein>
<dbReference type="AlphaFoldDB" id="A0ABD6EMJ0"/>
<keyword evidence="1" id="KW-1133">Transmembrane helix</keyword>